<dbReference type="Proteomes" id="UP001176468">
    <property type="component" value="Unassembled WGS sequence"/>
</dbReference>
<keyword evidence="2" id="KW-1185">Reference proteome</keyword>
<dbReference type="RefSeq" id="WP_304559938.1">
    <property type="nucleotide sequence ID" value="NZ_JAUQSZ010000002.1"/>
</dbReference>
<proteinExistence type="predicted"/>
<sequence length="138" mass="15348">MDKKKLERIHKVRTLQLGLVRAEEVRANDRAQSESQLRARIAQLANAIAPSEVSTQGFSLVAAARFRDRLHQSAEAAEGRVRAAQAVATHAAEKTREAKRDQSAIEKLIDRADAQAVIREIRALENAPPSRKIRHDPC</sequence>
<comment type="caution">
    <text evidence="1">The sequence shown here is derived from an EMBL/GenBank/DDBJ whole genome shotgun (WGS) entry which is preliminary data.</text>
</comment>
<evidence type="ECO:0000313" key="2">
    <source>
        <dbReference type="Proteomes" id="UP001176468"/>
    </source>
</evidence>
<gene>
    <name evidence="1" type="ORF">Q5H94_04035</name>
</gene>
<accession>A0ABT8ZV81</accession>
<name>A0ABT8ZV81_9SPHN</name>
<evidence type="ECO:0000313" key="1">
    <source>
        <dbReference type="EMBL" id="MDO7841483.1"/>
    </source>
</evidence>
<dbReference type="EMBL" id="JAUQSZ010000002">
    <property type="protein sequence ID" value="MDO7841483.1"/>
    <property type="molecule type" value="Genomic_DNA"/>
</dbReference>
<evidence type="ECO:0008006" key="3">
    <source>
        <dbReference type="Google" id="ProtNLM"/>
    </source>
</evidence>
<reference evidence="1" key="1">
    <citation type="submission" date="2023-07" db="EMBL/GenBank/DDBJ databases">
        <authorList>
            <person name="Kim M.K."/>
        </authorList>
    </citation>
    <scope>NUCLEOTIDE SEQUENCE</scope>
    <source>
        <strain evidence="1">CA1-15</strain>
    </source>
</reference>
<organism evidence="1 2">
    <name type="scientific">Sphingomonas immobilis</name>
    <dbReference type="NCBI Taxonomy" id="3063997"/>
    <lineage>
        <taxon>Bacteria</taxon>
        <taxon>Pseudomonadati</taxon>
        <taxon>Pseudomonadota</taxon>
        <taxon>Alphaproteobacteria</taxon>
        <taxon>Sphingomonadales</taxon>
        <taxon>Sphingomonadaceae</taxon>
        <taxon>Sphingomonas</taxon>
    </lineage>
</organism>
<protein>
    <recommendedName>
        <fullName evidence="3">Flagellar FliJ protein</fullName>
    </recommendedName>
</protein>